<feature type="transmembrane region" description="Helical" evidence="1">
    <location>
        <begin position="107"/>
        <end position="125"/>
    </location>
</feature>
<dbReference type="InterPro" id="IPR021306">
    <property type="entry name" value="DUF2878"/>
</dbReference>
<keyword evidence="1" id="KW-1133">Transmembrane helix</keyword>
<dbReference type="STRING" id="167879.CPS_1372"/>
<feature type="transmembrane region" description="Helical" evidence="1">
    <location>
        <begin position="20"/>
        <end position="42"/>
    </location>
</feature>
<keyword evidence="1" id="KW-0472">Membrane</keyword>
<proteinExistence type="predicted"/>
<dbReference type="Proteomes" id="UP000000547">
    <property type="component" value="Chromosome"/>
</dbReference>
<feature type="transmembrane region" description="Helical" evidence="1">
    <location>
        <begin position="80"/>
        <end position="100"/>
    </location>
</feature>
<organism evidence="2 3">
    <name type="scientific">Colwellia psychrerythraea (strain 34H / ATCC BAA-681)</name>
    <name type="common">Vibrio psychroerythus</name>
    <dbReference type="NCBI Taxonomy" id="167879"/>
    <lineage>
        <taxon>Bacteria</taxon>
        <taxon>Pseudomonadati</taxon>
        <taxon>Pseudomonadota</taxon>
        <taxon>Gammaproteobacteria</taxon>
        <taxon>Alteromonadales</taxon>
        <taxon>Colwelliaceae</taxon>
        <taxon>Colwellia</taxon>
    </lineage>
</organism>
<dbReference type="RefSeq" id="WP_011042209.1">
    <property type="nucleotide sequence ID" value="NC_003910.7"/>
</dbReference>
<feature type="transmembrane region" description="Helical" evidence="1">
    <location>
        <begin position="49"/>
        <end position="74"/>
    </location>
</feature>
<evidence type="ECO:0000256" key="1">
    <source>
        <dbReference type="SAM" id="Phobius"/>
    </source>
</evidence>
<dbReference type="AlphaFoldDB" id="Q486A0"/>
<dbReference type="EMBL" id="CP000083">
    <property type="protein sequence ID" value="AAZ28638.1"/>
    <property type="molecule type" value="Genomic_DNA"/>
</dbReference>
<protein>
    <submittedName>
        <fullName evidence="2">Putative membrane protein</fullName>
    </submittedName>
</protein>
<gene>
    <name evidence="2" type="ordered locus">CPS_1372</name>
</gene>
<accession>Q486A0</accession>
<dbReference type="HOGENOM" id="CLU_110723_0_0_6"/>
<reference evidence="2" key="1">
    <citation type="journal article" date="2005" name="Proc. Natl. Acad. Sci. U.S.A.">
        <title>The psychrophilic lifestyle as revealed by the genome sequence of Colwellia psychrerythraea 34H through genomic and proteomic analyses.</title>
        <authorList>
            <person name="Methe B.A."/>
            <person name="Nelson K.E."/>
            <person name="Deming J.W."/>
            <person name="Momen B."/>
            <person name="Melamud E."/>
            <person name="Zhang X."/>
            <person name="Moult J."/>
            <person name="Madupu R."/>
            <person name="Nelson W.C."/>
            <person name="Dodson R.J."/>
            <person name="Brinkac L.M."/>
            <person name="Daugherty S.C."/>
            <person name="Durkin A.S."/>
            <person name="DeBoy R.T."/>
            <person name="Kolonay J.F."/>
            <person name="Sullivan S.A."/>
            <person name="Zhou L."/>
            <person name="Davidsen T.M."/>
            <person name="Wu M."/>
            <person name="Huston A.L."/>
            <person name="Lewis M."/>
            <person name="Weaver B."/>
            <person name="Weidman J.F."/>
            <person name="Khouri H."/>
            <person name="Utterback T.R."/>
            <person name="Feldblyum T.V."/>
            <person name="Fraser C.M."/>
        </authorList>
    </citation>
    <scope>NUCLEOTIDE SEQUENCE [LARGE SCALE GENOMIC DNA]</scope>
    <source>
        <strain evidence="2">34H</strain>
    </source>
</reference>
<evidence type="ECO:0000313" key="2">
    <source>
        <dbReference type="EMBL" id="AAZ28638.1"/>
    </source>
</evidence>
<dbReference type="Pfam" id="PF11086">
    <property type="entry name" value="DUF2878"/>
    <property type="match status" value="1"/>
</dbReference>
<evidence type="ECO:0000313" key="3">
    <source>
        <dbReference type="Proteomes" id="UP000000547"/>
    </source>
</evidence>
<dbReference type="KEGG" id="cps:CPS_1372"/>
<sequence>MFINLIVFNLVGFNLAWFGLVYWGNNFIPFSLLLLISHLFFIAKSRNELLLIMVITFIGIFVDSLLVQFNVFIFVNGGHIPFWLMMLWACFATTICHSLRFLSGRKALQLFVGAIFAPLSYIAGYKFQAVDFGQSMISTYLLLSVIWAVLFVLFFYIKDKLVKAEVSYV</sequence>
<keyword evidence="1" id="KW-0812">Transmembrane</keyword>
<name>Q486A0_COLP3</name>
<feature type="transmembrane region" description="Helical" evidence="1">
    <location>
        <begin position="137"/>
        <end position="157"/>
    </location>
</feature>